<protein>
    <recommendedName>
        <fullName evidence="3">Enoyl-CoA hydratase</fullName>
    </recommendedName>
</protein>
<gene>
    <name evidence="1" type="ORF">SD37_10655</name>
</gene>
<reference evidence="1 2" key="1">
    <citation type="journal article" date="2015" name="Genome Announc.">
        <title>Draft Genome Sequence of Norvancomycin-Producing Strain Amycolatopsis orientalis CPCC200066.</title>
        <authorList>
            <person name="Lei X."/>
            <person name="Yuan F."/>
            <person name="Shi Y."/>
            <person name="Li X."/>
            <person name="Wang L."/>
            <person name="Hong B."/>
        </authorList>
    </citation>
    <scope>NUCLEOTIDE SEQUENCE [LARGE SCALE GENOMIC DNA]</scope>
    <source>
        <strain evidence="1 2">B-37</strain>
    </source>
</reference>
<proteinExistence type="predicted"/>
<dbReference type="RefSeq" id="WP_044851058.1">
    <property type="nucleotide sequence ID" value="NZ_CP016174.1"/>
</dbReference>
<dbReference type="KEGG" id="aori:SD37_10655"/>
<evidence type="ECO:0000313" key="1">
    <source>
        <dbReference type="EMBL" id="ANN16056.1"/>
    </source>
</evidence>
<keyword evidence="2" id="KW-1185">Reference proteome</keyword>
<dbReference type="Gene3D" id="3.30.300.220">
    <property type="match status" value="1"/>
</dbReference>
<name>A0A193BV06_AMYOR</name>
<evidence type="ECO:0000313" key="2">
    <source>
        <dbReference type="Proteomes" id="UP000093695"/>
    </source>
</evidence>
<sequence length="66" mass="7360">MNTLLVEKRDDGVVVTLNRPTARNAINAAVDGYALGNPEDDLAQAVLFESDDERGRMTRFLERNKP</sequence>
<organism evidence="1 2">
    <name type="scientific">Amycolatopsis orientalis</name>
    <name type="common">Nocardia orientalis</name>
    <dbReference type="NCBI Taxonomy" id="31958"/>
    <lineage>
        <taxon>Bacteria</taxon>
        <taxon>Bacillati</taxon>
        <taxon>Actinomycetota</taxon>
        <taxon>Actinomycetes</taxon>
        <taxon>Pseudonocardiales</taxon>
        <taxon>Pseudonocardiaceae</taxon>
        <taxon>Amycolatopsis</taxon>
    </lineage>
</organism>
<dbReference type="EMBL" id="CP016174">
    <property type="protein sequence ID" value="ANN16056.1"/>
    <property type="molecule type" value="Genomic_DNA"/>
</dbReference>
<dbReference type="InterPro" id="IPR029045">
    <property type="entry name" value="ClpP/crotonase-like_dom_sf"/>
</dbReference>
<evidence type="ECO:0008006" key="3">
    <source>
        <dbReference type="Google" id="ProtNLM"/>
    </source>
</evidence>
<dbReference type="Proteomes" id="UP000093695">
    <property type="component" value="Chromosome"/>
</dbReference>
<dbReference type="AlphaFoldDB" id="A0A193BV06"/>
<dbReference type="SUPFAM" id="SSF52096">
    <property type="entry name" value="ClpP/crotonase"/>
    <property type="match status" value="1"/>
</dbReference>
<accession>A0A193BV06</accession>